<name>A0A4V6WJX3_9PEZI</name>
<dbReference type="AlphaFoldDB" id="A0A4V6WJX3"/>
<accession>A0A4V6WJX3</accession>
<feature type="compositionally biased region" description="Low complexity" evidence="1">
    <location>
        <begin position="11"/>
        <end position="24"/>
    </location>
</feature>
<proteinExistence type="predicted"/>
<dbReference type="EMBL" id="NAJL01000005">
    <property type="protein sequence ID" value="TKA32369.1"/>
    <property type="molecule type" value="Genomic_DNA"/>
</dbReference>
<dbReference type="Proteomes" id="UP000308549">
    <property type="component" value="Unassembled WGS sequence"/>
</dbReference>
<gene>
    <name evidence="2" type="ORF">B0A50_01475</name>
</gene>
<evidence type="ECO:0000256" key="1">
    <source>
        <dbReference type="SAM" id="MobiDB-lite"/>
    </source>
</evidence>
<protein>
    <submittedName>
        <fullName evidence="2">Uncharacterized protein</fullName>
    </submittedName>
</protein>
<evidence type="ECO:0000313" key="2">
    <source>
        <dbReference type="EMBL" id="TKA32369.1"/>
    </source>
</evidence>
<sequence>MANESAHELDPSSTTITARTTPPAMTAKTAPKLLTLPKEVRLLIYDQLFEPLVQRPEHFDTYVLPCEWPENDFSIVPALLGTCKQLHQEAKAHFEKHFLENVIVYFDHVGRLREFCEKIERLLEREKYERMQVCLRHQDWVEGLYKAYATDHVETPLQGYERCVKRRSGTQVRNFLEDQVDRRVDEELRNSELQFPCKIRILGSLAKQNDRRGVKVGLVLLGTPPMTRTTGSLRFLLHDRVIVDDSSYKIIVGTVRDVRLQETSAQLSRGYIHIREGNAEDKTMRSYFEFAQTEEKHLTRLKELSQPLEELLRLNRAKLSSN</sequence>
<keyword evidence="3" id="KW-1185">Reference proteome</keyword>
<comment type="caution">
    <text evidence="2">The sequence shown here is derived from an EMBL/GenBank/DDBJ whole genome shotgun (WGS) entry which is preliminary data.</text>
</comment>
<feature type="region of interest" description="Disordered" evidence="1">
    <location>
        <begin position="1"/>
        <end position="24"/>
    </location>
</feature>
<feature type="compositionally biased region" description="Basic and acidic residues" evidence="1">
    <location>
        <begin position="1"/>
        <end position="10"/>
    </location>
</feature>
<reference evidence="2 3" key="1">
    <citation type="submission" date="2017-03" db="EMBL/GenBank/DDBJ databases">
        <title>Genomes of endolithic fungi from Antarctica.</title>
        <authorList>
            <person name="Coleine C."/>
            <person name="Masonjones S."/>
            <person name="Stajich J.E."/>
        </authorList>
    </citation>
    <scope>NUCLEOTIDE SEQUENCE [LARGE SCALE GENOMIC DNA]</scope>
    <source>
        <strain evidence="2 3">CCFEE 6315</strain>
    </source>
</reference>
<organism evidence="2 3">
    <name type="scientific">Salinomyces thailandicus</name>
    <dbReference type="NCBI Taxonomy" id="706561"/>
    <lineage>
        <taxon>Eukaryota</taxon>
        <taxon>Fungi</taxon>
        <taxon>Dikarya</taxon>
        <taxon>Ascomycota</taxon>
        <taxon>Pezizomycotina</taxon>
        <taxon>Dothideomycetes</taxon>
        <taxon>Dothideomycetidae</taxon>
        <taxon>Mycosphaerellales</taxon>
        <taxon>Teratosphaeriaceae</taxon>
        <taxon>Salinomyces</taxon>
    </lineage>
</organism>
<dbReference type="OrthoDB" id="5314997at2759"/>
<evidence type="ECO:0000313" key="3">
    <source>
        <dbReference type="Proteomes" id="UP000308549"/>
    </source>
</evidence>